<name>A0A3N4GF97_9LACT</name>
<gene>
    <name evidence="1" type="ORF">EF384_08215</name>
</gene>
<dbReference type="EMBL" id="RKMG01000030">
    <property type="protein sequence ID" value="RPA57280.1"/>
    <property type="molecule type" value="Genomic_DNA"/>
</dbReference>
<evidence type="ECO:0000313" key="1">
    <source>
        <dbReference type="EMBL" id="RPA57280.1"/>
    </source>
</evidence>
<protein>
    <submittedName>
        <fullName evidence="1">Uncharacterized protein</fullName>
    </submittedName>
</protein>
<reference evidence="1 2" key="1">
    <citation type="submission" date="2018-11" db="EMBL/GenBank/DDBJ databases">
        <title>Aerococcus sp. SJQ22, whole genome shotgun sequence.</title>
        <authorList>
            <person name="Sun L."/>
            <person name="Gao X."/>
            <person name="Chen W."/>
            <person name="Huang K."/>
        </authorList>
    </citation>
    <scope>NUCLEOTIDE SEQUENCE [LARGE SCALE GENOMIC DNA]</scope>
    <source>
        <strain evidence="1 2">SJQ22</strain>
    </source>
</reference>
<keyword evidence="2" id="KW-1185">Reference proteome</keyword>
<dbReference type="AlphaFoldDB" id="A0A3N4GF97"/>
<proteinExistence type="predicted"/>
<accession>A0A3N4GF97</accession>
<dbReference type="Proteomes" id="UP000273977">
    <property type="component" value="Unassembled WGS sequence"/>
</dbReference>
<sequence length="66" mass="7692">MEILKTNKARSLFFSQREMALVGMYLAYTMKKTSNLKGIMIRYYGGFIARNFEKFKSKGFYGKTVS</sequence>
<evidence type="ECO:0000313" key="2">
    <source>
        <dbReference type="Proteomes" id="UP000273977"/>
    </source>
</evidence>
<organism evidence="1 2">
    <name type="scientific">Aerococcus agrisoli</name>
    <dbReference type="NCBI Taxonomy" id="2487350"/>
    <lineage>
        <taxon>Bacteria</taxon>
        <taxon>Bacillati</taxon>
        <taxon>Bacillota</taxon>
        <taxon>Bacilli</taxon>
        <taxon>Lactobacillales</taxon>
        <taxon>Aerococcaceae</taxon>
        <taxon>Aerococcus</taxon>
    </lineage>
</organism>
<comment type="caution">
    <text evidence="1">The sequence shown here is derived from an EMBL/GenBank/DDBJ whole genome shotgun (WGS) entry which is preliminary data.</text>
</comment>